<organism evidence="1">
    <name type="scientific">uncultured marine thaumarchaeote AD1000_01_F04</name>
    <dbReference type="NCBI Taxonomy" id="1455879"/>
    <lineage>
        <taxon>Archaea</taxon>
        <taxon>Nitrososphaerota</taxon>
        <taxon>environmental samples</taxon>
    </lineage>
</organism>
<dbReference type="EMBL" id="KF900302">
    <property type="protein sequence ID" value="AIE90234.1"/>
    <property type="molecule type" value="Genomic_DNA"/>
</dbReference>
<accession>A0A075FG20</accession>
<dbReference type="SUPFAM" id="SSF49899">
    <property type="entry name" value="Concanavalin A-like lectins/glucanases"/>
    <property type="match status" value="1"/>
</dbReference>
<sequence>MYDLEADWSDTANPNGVWSYNEGGNPLPHVAAWEPGFFAVAQPAWALSGTANNRIPNWFQLRAGNEGSLDWQAGDILIHTRDNANGVGNGEGNVTWTSPSDGVVDINGAVWMARDIGRSNDWTLYLNDVPLTDGNIFSGDSFSRAMPFDFDLGSGGPAALDNVPVSVGDVLKLEFVRTSGFGDIIGVHMTVTLFADSDGACFPQPAGLVSWWPGEGDADDNIANANDGAALGGVTFTAGRVGQAFSFPGTTGADVVIPDAPDLRLTTMTIDAWIKADSDVSLWRPITAKENDQSPISVPRNWWFGACKSGESICSPGQLIFLATTGNANWAFAGGAKYVD</sequence>
<proteinExistence type="predicted"/>
<dbReference type="Gene3D" id="2.60.120.200">
    <property type="match status" value="1"/>
</dbReference>
<dbReference type="InterPro" id="IPR013320">
    <property type="entry name" value="ConA-like_dom_sf"/>
</dbReference>
<reference evidence="1" key="1">
    <citation type="journal article" date="2014" name="Genome Biol. Evol.">
        <title>Pangenome evidence for extensive interdomain horizontal transfer affecting lineage core and shell genes in uncultured planktonic thaumarchaeota and euryarchaeota.</title>
        <authorList>
            <person name="Deschamps P."/>
            <person name="Zivanovic Y."/>
            <person name="Moreira D."/>
            <person name="Rodriguez-Valera F."/>
            <person name="Lopez-Garcia P."/>
        </authorList>
    </citation>
    <scope>NUCLEOTIDE SEQUENCE</scope>
</reference>
<evidence type="ECO:0000313" key="1">
    <source>
        <dbReference type="EMBL" id="AIE90234.1"/>
    </source>
</evidence>
<name>A0A075FG20_9ARCH</name>
<protein>
    <submittedName>
        <fullName evidence="1">Uncharacterized protein</fullName>
    </submittedName>
</protein>
<dbReference type="AlphaFoldDB" id="A0A075FG20"/>